<evidence type="ECO:0000256" key="1">
    <source>
        <dbReference type="SAM" id="MobiDB-lite"/>
    </source>
</evidence>
<protein>
    <submittedName>
        <fullName evidence="2">Uncharacterized protein</fullName>
    </submittedName>
</protein>
<comment type="caution">
    <text evidence="2">The sequence shown here is derived from an EMBL/GenBank/DDBJ whole genome shotgun (WGS) entry which is preliminary data.</text>
</comment>
<evidence type="ECO:0000313" key="3">
    <source>
        <dbReference type="Proteomes" id="UP000699462"/>
    </source>
</evidence>
<feature type="compositionally biased region" description="Polar residues" evidence="1">
    <location>
        <begin position="58"/>
        <end position="73"/>
    </location>
</feature>
<reference evidence="2 3" key="1">
    <citation type="submission" date="2019-07" db="EMBL/GenBank/DDBJ databases">
        <title>Annotation for the trematode Paragonimus westermani.</title>
        <authorList>
            <person name="Choi Y.-J."/>
        </authorList>
    </citation>
    <scope>NUCLEOTIDE SEQUENCE [LARGE SCALE GENOMIC DNA]</scope>
    <source>
        <strain evidence="2">180907_Pwestermani</strain>
    </source>
</reference>
<accession>A0A8T0DGQ9</accession>
<keyword evidence="3" id="KW-1185">Reference proteome</keyword>
<dbReference type="EMBL" id="JTDF01005541">
    <property type="protein sequence ID" value="KAF8566148.1"/>
    <property type="molecule type" value="Genomic_DNA"/>
</dbReference>
<dbReference type="AlphaFoldDB" id="A0A8T0DGQ9"/>
<gene>
    <name evidence="2" type="ORF">P879_09447</name>
</gene>
<feature type="region of interest" description="Disordered" evidence="1">
    <location>
        <begin position="55"/>
        <end position="74"/>
    </location>
</feature>
<proteinExistence type="predicted"/>
<sequence length="140" mass="15290">MLRNIAGRPLTPRHAKWFQVATAVLRHGRESSLIDLNRSVDGAADAAKTKLLHMVPGLSNNPPQPGTRTSTIQPGAGKHRIYAVSACVPDRTSRILRNVYKLQCSICEVAHHTARCSDFGSLTVDGHHEAVIEVKLCFCV</sequence>
<organism evidence="2 3">
    <name type="scientific">Paragonimus westermani</name>
    <dbReference type="NCBI Taxonomy" id="34504"/>
    <lineage>
        <taxon>Eukaryota</taxon>
        <taxon>Metazoa</taxon>
        <taxon>Spiralia</taxon>
        <taxon>Lophotrochozoa</taxon>
        <taxon>Platyhelminthes</taxon>
        <taxon>Trematoda</taxon>
        <taxon>Digenea</taxon>
        <taxon>Plagiorchiida</taxon>
        <taxon>Troglotremata</taxon>
        <taxon>Troglotrematidae</taxon>
        <taxon>Paragonimus</taxon>
    </lineage>
</organism>
<dbReference type="Proteomes" id="UP000699462">
    <property type="component" value="Unassembled WGS sequence"/>
</dbReference>
<evidence type="ECO:0000313" key="2">
    <source>
        <dbReference type="EMBL" id="KAF8566148.1"/>
    </source>
</evidence>
<name>A0A8T0DGQ9_9TREM</name>